<protein>
    <submittedName>
        <fullName evidence="1">Uncharacterized protein</fullName>
    </submittedName>
</protein>
<feature type="non-terminal residue" evidence="1">
    <location>
        <position position="1"/>
    </location>
</feature>
<organism evidence="1">
    <name type="scientific">marine sediment metagenome</name>
    <dbReference type="NCBI Taxonomy" id="412755"/>
    <lineage>
        <taxon>unclassified sequences</taxon>
        <taxon>metagenomes</taxon>
        <taxon>ecological metagenomes</taxon>
    </lineage>
</organism>
<proteinExistence type="predicted"/>
<evidence type="ECO:0000313" key="1">
    <source>
        <dbReference type="EMBL" id="KKL67783.1"/>
    </source>
</evidence>
<dbReference type="AlphaFoldDB" id="A0A0F9E191"/>
<gene>
    <name evidence="1" type="ORF">LCGC14_2131560</name>
</gene>
<accession>A0A0F9E191</accession>
<reference evidence="1" key="1">
    <citation type="journal article" date="2015" name="Nature">
        <title>Complex archaea that bridge the gap between prokaryotes and eukaryotes.</title>
        <authorList>
            <person name="Spang A."/>
            <person name="Saw J.H."/>
            <person name="Jorgensen S.L."/>
            <person name="Zaremba-Niedzwiedzka K."/>
            <person name="Martijn J."/>
            <person name="Lind A.E."/>
            <person name="van Eijk R."/>
            <person name="Schleper C."/>
            <person name="Guy L."/>
            <person name="Ettema T.J."/>
        </authorList>
    </citation>
    <scope>NUCLEOTIDE SEQUENCE</scope>
</reference>
<sequence>DEEMTSNLMISEADKQLYRAKQSGRNIVCKIDISKMKIA</sequence>
<name>A0A0F9E191_9ZZZZ</name>
<dbReference type="EMBL" id="LAZR01026752">
    <property type="protein sequence ID" value="KKL67783.1"/>
    <property type="molecule type" value="Genomic_DNA"/>
</dbReference>
<comment type="caution">
    <text evidence="1">The sequence shown here is derived from an EMBL/GenBank/DDBJ whole genome shotgun (WGS) entry which is preliminary data.</text>
</comment>